<keyword evidence="7" id="KW-1185">Reference proteome</keyword>
<feature type="transmembrane region" description="Helical" evidence="4">
    <location>
        <begin position="40"/>
        <end position="58"/>
    </location>
</feature>
<keyword evidence="3" id="KW-0804">Transcription</keyword>
<keyword evidence="4" id="KW-0812">Transmembrane</keyword>
<dbReference type="Proteomes" id="UP000290244">
    <property type="component" value="Chromosome"/>
</dbReference>
<dbReference type="InterPro" id="IPR009057">
    <property type="entry name" value="Homeodomain-like_sf"/>
</dbReference>
<feature type="transmembrane region" description="Helical" evidence="4">
    <location>
        <begin position="162"/>
        <end position="181"/>
    </location>
</feature>
<dbReference type="GO" id="GO:0043565">
    <property type="term" value="F:sequence-specific DNA binding"/>
    <property type="evidence" value="ECO:0007669"/>
    <property type="project" value="InterPro"/>
</dbReference>
<sequence>MMHISTLELVDLFLRFVTLGQLVVLALYFLVKSPPLKSDLIALVCLCLSSYLLLTAPIDDDYYGVLRGAFLFFVEIGPYLLWCLAYLLFNDALPKQFSSAISQVLLALALVWYLYFFGYLQGRGAFHQINHLLEFVVLVHLIVLTIKDYADDLVDARRNARKIMVIYTCLYLLVLVVLELADASIRGSAIFTFINALAIFISTSVFIILLFLDKFTEVPAKVTNSDEGTEEIPVVFQGLHQQLTQLMQSGFYSESQLTISALAQKLNTPEHQLREMINKHMGFRNFSAYLNSYRIAAACEQFQDANLLRKPILTIALELGYGSVATFNRAFKAQTGKSPKEFRDQFQK</sequence>
<evidence type="ECO:0000256" key="2">
    <source>
        <dbReference type="ARBA" id="ARBA00023125"/>
    </source>
</evidence>
<feature type="transmembrane region" description="Helical" evidence="4">
    <location>
        <begin position="12"/>
        <end position="31"/>
    </location>
</feature>
<feature type="transmembrane region" description="Helical" evidence="4">
    <location>
        <begin position="187"/>
        <end position="212"/>
    </location>
</feature>
<reference evidence="6 7" key="1">
    <citation type="submission" date="2018-12" db="EMBL/GenBank/DDBJ databases">
        <title>Complete genome of Litorilituus sediminis.</title>
        <authorList>
            <person name="Liu A."/>
            <person name="Rong J."/>
        </authorList>
    </citation>
    <scope>NUCLEOTIDE SEQUENCE [LARGE SCALE GENOMIC DNA]</scope>
    <source>
        <strain evidence="6 7">JCM 17549</strain>
    </source>
</reference>
<proteinExistence type="predicted"/>
<protein>
    <submittedName>
        <fullName evidence="6">AraC family transcriptional regulator</fullName>
    </submittedName>
</protein>
<accession>A0A4P6P4T1</accession>
<dbReference type="KEGG" id="lsd:EMK97_12465"/>
<evidence type="ECO:0000259" key="5">
    <source>
        <dbReference type="PROSITE" id="PS01124"/>
    </source>
</evidence>
<dbReference type="GO" id="GO:0003700">
    <property type="term" value="F:DNA-binding transcription factor activity"/>
    <property type="evidence" value="ECO:0007669"/>
    <property type="project" value="InterPro"/>
</dbReference>
<evidence type="ECO:0000313" key="7">
    <source>
        <dbReference type="Proteomes" id="UP000290244"/>
    </source>
</evidence>
<keyword evidence="1" id="KW-0805">Transcription regulation</keyword>
<dbReference type="Gene3D" id="1.10.10.60">
    <property type="entry name" value="Homeodomain-like"/>
    <property type="match status" value="2"/>
</dbReference>
<dbReference type="SUPFAM" id="SSF46689">
    <property type="entry name" value="Homeodomain-like"/>
    <property type="match status" value="1"/>
</dbReference>
<feature type="transmembrane region" description="Helical" evidence="4">
    <location>
        <begin position="101"/>
        <end position="120"/>
    </location>
</feature>
<dbReference type="InterPro" id="IPR018060">
    <property type="entry name" value="HTH_AraC"/>
</dbReference>
<dbReference type="PANTHER" id="PTHR43280:SF29">
    <property type="entry name" value="ARAC-FAMILY TRANSCRIPTIONAL REGULATOR"/>
    <property type="match status" value="1"/>
</dbReference>
<dbReference type="SMART" id="SM00342">
    <property type="entry name" value="HTH_ARAC"/>
    <property type="match status" value="1"/>
</dbReference>
<evidence type="ECO:0000256" key="1">
    <source>
        <dbReference type="ARBA" id="ARBA00023015"/>
    </source>
</evidence>
<evidence type="ECO:0000256" key="4">
    <source>
        <dbReference type="SAM" id="Phobius"/>
    </source>
</evidence>
<dbReference type="InterPro" id="IPR020449">
    <property type="entry name" value="Tscrpt_reg_AraC-type_HTH"/>
</dbReference>
<keyword evidence="4" id="KW-0472">Membrane</keyword>
<dbReference type="AlphaFoldDB" id="A0A4P6P4T1"/>
<feature type="transmembrane region" description="Helical" evidence="4">
    <location>
        <begin position="70"/>
        <end position="89"/>
    </location>
</feature>
<organism evidence="6 7">
    <name type="scientific">Litorilituus sediminis</name>
    <dbReference type="NCBI Taxonomy" id="718192"/>
    <lineage>
        <taxon>Bacteria</taxon>
        <taxon>Pseudomonadati</taxon>
        <taxon>Pseudomonadota</taxon>
        <taxon>Gammaproteobacteria</taxon>
        <taxon>Alteromonadales</taxon>
        <taxon>Colwelliaceae</taxon>
        <taxon>Litorilituus</taxon>
    </lineage>
</organism>
<dbReference type="Pfam" id="PF12833">
    <property type="entry name" value="HTH_18"/>
    <property type="match status" value="1"/>
</dbReference>
<feature type="domain" description="HTH araC/xylS-type" evidence="5">
    <location>
        <begin position="241"/>
        <end position="345"/>
    </location>
</feature>
<dbReference type="OrthoDB" id="345413at2"/>
<dbReference type="EMBL" id="CP034759">
    <property type="protein sequence ID" value="QBG36473.1"/>
    <property type="molecule type" value="Genomic_DNA"/>
</dbReference>
<keyword evidence="2" id="KW-0238">DNA-binding</keyword>
<keyword evidence="4" id="KW-1133">Transmembrane helix</keyword>
<name>A0A4P6P4T1_9GAMM</name>
<dbReference type="PRINTS" id="PR00032">
    <property type="entry name" value="HTHARAC"/>
</dbReference>
<gene>
    <name evidence="6" type="ORF">EMK97_12465</name>
</gene>
<evidence type="ECO:0000313" key="6">
    <source>
        <dbReference type="EMBL" id="QBG36473.1"/>
    </source>
</evidence>
<evidence type="ECO:0000256" key="3">
    <source>
        <dbReference type="ARBA" id="ARBA00023163"/>
    </source>
</evidence>
<feature type="transmembrane region" description="Helical" evidence="4">
    <location>
        <begin position="132"/>
        <end position="150"/>
    </location>
</feature>
<dbReference type="PANTHER" id="PTHR43280">
    <property type="entry name" value="ARAC-FAMILY TRANSCRIPTIONAL REGULATOR"/>
    <property type="match status" value="1"/>
</dbReference>
<dbReference type="PROSITE" id="PS01124">
    <property type="entry name" value="HTH_ARAC_FAMILY_2"/>
    <property type="match status" value="1"/>
</dbReference>